<dbReference type="Proteomes" id="UP001597120">
    <property type="component" value="Unassembled WGS sequence"/>
</dbReference>
<evidence type="ECO:0000256" key="9">
    <source>
        <dbReference type="SAM" id="Phobius"/>
    </source>
</evidence>
<dbReference type="InterPro" id="IPR018060">
    <property type="entry name" value="HTH_AraC"/>
</dbReference>
<dbReference type="InterPro" id="IPR033479">
    <property type="entry name" value="dCache_1"/>
</dbReference>
<feature type="domain" description="HTH araC/xylS-type" evidence="10">
    <location>
        <begin position="667"/>
        <end position="765"/>
    </location>
</feature>
<evidence type="ECO:0000256" key="4">
    <source>
        <dbReference type="ARBA" id="ARBA00022989"/>
    </source>
</evidence>
<dbReference type="EMBL" id="JBHTIU010000094">
    <property type="protein sequence ID" value="MFD0871941.1"/>
    <property type="molecule type" value="Genomic_DNA"/>
</dbReference>
<evidence type="ECO:0000256" key="8">
    <source>
        <dbReference type="ARBA" id="ARBA00023163"/>
    </source>
</evidence>
<evidence type="ECO:0000256" key="6">
    <source>
        <dbReference type="ARBA" id="ARBA00023125"/>
    </source>
</evidence>
<evidence type="ECO:0000256" key="5">
    <source>
        <dbReference type="ARBA" id="ARBA00023015"/>
    </source>
</evidence>
<dbReference type="PANTHER" id="PTHR43280:SF10">
    <property type="entry name" value="REGULATORY PROTEIN POCR"/>
    <property type="match status" value="1"/>
</dbReference>
<keyword evidence="8" id="KW-0804">Transcription</keyword>
<name>A0ABW3DH85_9BACL</name>
<evidence type="ECO:0000256" key="3">
    <source>
        <dbReference type="ARBA" id="ARBA00022692"/>
    </source>
</evidence>
<keyword evidence="6" id="KW-0238">DNA-binding</keyword>
<keyword evidence="7 9" id="KW-0472">Membrane</keyword>
<reference evidence="12" key="1">
    <citation type="journal article" date="2019" name="Int. J. Syst. Evol. Microbiol.">
        <title>The Global Catalogue of Microorganisms (GCM) 10K type strain sequencing project: providing services to taxonomists for standard genome sequencing and annotation.</title>
        <authorList>
            <consortium name="The Broad Institute Genomics Platform"/>
            <consortium name="The Broad Institute Genome Sequencing Center for Infectious Disease"/>
            <person name="Wu L."/>
            <person name="Ma J."/>
        </authorList>
    </citation>
    <scope>NUCLEOTIDE SEQUENCE [LARGE SCALE GENOMIC DNA]</scope>
    <source>
        <strain evidence="12">CCUG 57263</strain>
    </source>
</reference>
<proteinExistence type="predicted"/>
<dbReference type="RefSeq" id="WP_379291178.1">
    <property type="nucleotide sequence ID" value="NZ_JBHTIU010000094.1"/>
</dbReference>
<evidence type="ECO:0000313" key="11">
    <source>
        <dbReference type="EMBL" id="MFD0871941.1"/>
    </source>
</evidence>
<evidence type="ECO:0000256" key="2">
    <source>
        <dbReference type="ARBA" id="ARBA00022475"/>
    </source>
</evidence>
<evidence type="ECO:0000313" key="12">
    <source>
        <dbReference type="Proteomes" id="UP001597120"/>
    </source>
</evidence>
<dbReference type="Pfam" id="PF12833">
    <property type="entry name" value="HTH_18"/>
    <property type="match status" value="1"/>
</dbReference>
<dbReference type="InterPro" id="IPR009057">
    <property type="entry name" value="Homeodomain-like_sf"/>
</dbReference>
<dbReference type="Pfam" id="PF02743">
    <property type="entry name" value="dCache_1"/>
    <property type="match status" value="1"/>
</dbReference>
<dbReference type="SUPFAM" id="SSF46689">
    <property type="entry name" value="Homeodomain-like"/>
    <property type="match status" value="2"/>
</dbReference>
<comment type="subcellular location">
    <subcellularLocation>
        <location evidence="1">Cell membrane</location>
        <topology evidence="1">Multi-pass membrane protein</topology>
    </subcellularLocation>
</comment>
<dbReference type="PANTHER" id="PTHR43280">
    <property type="entry name" value="ARAC-FAMILY TRANSCRIPTIONAL REGULATOR"/>
    <property type="match status" value="1"/>
</dbReference>
<keyword evidence="5" id="KW-0805">Transcription regulation</keyword>
<evidence type="ECO:0000256" key="1">
    <source>
        <dbReference type="ARBA" id="ARBA00004651"/>
    </source>
</evidence>
<keyword evidence="3 9" id="KW-0812">Transmembrane</keyword>
<dbReference type="Gene3D" id="1.10.10.60">
    <property type="entry name" value="Homeodomain-like"/>
    <property type="match status" value="2"/>
</dbReference>
<comment type="caution">
    <text evidence="11">The sequence shown here is derived from an EMBL/GenBank/DDBJ whole genome shotgun (WGS) entry which is preliminary data.</text>
</comment>
<dbReference type="PROSITE" id="PS01124">
    <property type="entry name" value="HTH_ARAC_FAMILY_2"/>
    <property type="match status" value="1"/>
</dbReference>
<feature type="transmembrane region" description="Helical" evidence="9">
    <location>
        <begin position="12"/>
        <end position="31"/>
    </location>
</feature>
<protein>
    <submittedName>
        <fullName evidence="11">AraC family transcriptional regulator</fullName>
    </submittedName>
</protein>
<keyword evidence="4 9" id="KW-1133">Transmembrane helix</keyword>
<evidence type="ECO:0000256" key="7">
    <source>
        <dbReference type="ARBA" id="ARBA00023136"/>
    </source>
</evidence>
<sequence>MSKYSLYTKMVIFGCALCIIPVLFLGFFSYIKSADSIQQQVNESNIQLMKQMNGNMEQILKTLDQSLNHVINSTLVQEALYRPITFYDFQLYNSLRKELSHLQSFDTKVTDILLVNTADQWVINNQGLYKLQEYPEQKTLLDFMSLPYNSNWVLLDNKGLGSSDTESYNCRQIITLIKKLPNLSSDKRGLAIANIPSCSLSPILSDNSGSREMMILDSDYRILIHPDHSMIGQSVLATQQIEPEDLDFFDNKVGQFKTAAGSGEFTVTYVQSDFNGWIYVSFTEIQQITKEAKAIGWFTFYVCLAIIATSVCFVWLGSRKMYTPIRGIIKAISERLPEMAVKKKDELQMINDHIEDLFQSNSNLKHELSQSLLQMRSLFLNKLYQGHLSRAELEDKMNLYGYSACAKEWDYMIVLTLQIDLWEQTRYEAKDLDLLLFAANNIVEEIVPPENRLAPVIVDQTQVTLIGSEINDLDLFNNYIYDMTESIQQKINTFLDLEVSIGTSLPFKLLSKAPRAYREGLEALKHRMKLGKGVIIPYSNINQGKHTLIYSYPRQIENELIDSIKLADEEKASELLREWLNEVFHRDRSPHEYQISLLRLLNDLLIVVQEAGIRLPQFVPEGRSLHHELLQLYVSAEIEAWFLSSVIRPLIQVFGDRRDSQYHNLSEQIIDMIHKDYDKDLTLEECASRLHYNAFYLSSVFKKETNMSFSDYLSMHRFHMAKEWLTGTDMPIKDIAQKLRYNNPQNFIRFFRKQTGMTPGQYRSQYGQAAKG</sequence>
<organism evidence="11 12">
    <name type="scientific">Paenibacillus residui</name>
    <dbReference type="NCBI Taxonomy" id="629724"/>
    <lineage>
        <taxon>Bacteria</taxon>
        <taxon>Bacillati</taxon>
        <taxon>Bacillota</taxon>
        <taxon>Bacilli</taxon>
        <taxon>Bacillales</taxon>
        <taxon>Paenibacillaceae</taxon>
        <taxon>Paenibacillus</taxon>
    </lineage>
</organism>
<keyword evidence="12" id="KW-1185">Reference proteome</keyword>
<gene>
    <name evidence="11" type="ORF">ACFQ03_22690</name>
</gene>
<evidence type="ECO:0000259" key="10">
    <source>
        <dbReference type="PROSITE" id="PS01124"/>
    </source>
</evidence>
<accession>A0ABW3DH85</accession>
<keyword evidence="2" id="KW-1003">Cell membrane</keyword>
<dbReference type="SMART" id="SM00342">
    <property type="entry name" value="HTH_ARAC"/>
    <property type="match status" value="1"/>
</dbReference>
<feature type="transmembrane region" description="Helical" evidence="9">
    <location>
        <begin position="294"/>
        <end position="316"/>
    </location>
</feature>